<evidence type="ECO:0000313" key="3">
    <source>
        <dbReference type="Proteomes" id="UP000184600"/>
    </source>
</evidence>
<dbReference type="InterPro" id="IPR025391">
    <property type="entry name" value="DUF4123"/>
</dbReference>
<dbReference type="OrthoDB" id="955748at2"/>
<evidence type="ECO:0000259" key="1">
    <source>
        <dbReference type="Pfam" id="PF13503"/>
    </source>
</evidence>
<dbReference type="Proteomes" id="UP000184600">
    <property type="component" value="Unassembled WGS sequence"/>
</dbReference>
<name>A0A1M7YT58_9VIBR</name>
<evidence type="ECO:0000313" key="2">
    <source>
        <dbReference type="EMBL" id="SHO55716.1"/>
    </source>
</evidence>
<dbReference type="RefSeq" id="WP_073580987.1">
    <property type="nucleotide sequence ID" value="NZ_AP024897.1"/>
</dbReference>
<keyword evidence="3" id="KW-1185">Reference proteome</keyword>
<sequence length="248" mass="28963">MDDLHEQLSADLCWYVILNRTSDSQPHQAFYAHGGEDARGLWLGTPYENWDEVMPLMASFDAQHPFLSWVQSQDNEDWGMFAGTDPDVSPEAVYRHFRSLIQVWMPSGNHAFFRFYDPRFSLNVARFCRDDQRAALMGPVQCWLSNSGRVENPEPQADVQEQAFPWWKVPQQVTEILSEDKSMLIINLLQGLKDYSQALYDACPEPVLQQKVRRFVNTYQGEDDHWLAGWIDYMTQEQTRLGHVLWQK</sequence>
<dbReference type="AlphaFoldDB" id="A0A1M7YT58"/>
<proteinExistence type="predicted"/>
<dbReference type="EMBL" id="FRFG01000017">
    <property type="protein sequence ID" value="SHO55716.1"/>
    <property type="molecule type" value="Genomic_DNA"/>
</dbReference>
<protein>
    <recommendedName>
        <fullName evidence="1">DUF4123 domain-containing protein</fullName>
    </recommendedName>
</protein>
<accession>A0A1M7YT58</accession>
<feature type="domain" description="DUF4123" evidence="1">
    <location>
        <begin position="14"/>
        <end position="134"/>
    </location>
</feature>
<organism evidence="2 3">
    <name type="scientific">Vibrio quintilis</name>
    <dbReference type="NCBI Taxonomy" id="1117707"/>
    <lineage>
        <taxon>Bacteria</taxon>
        <taxon>Pseudomonadati</taxon>
        <taxon>Pseudomonadota</taxon>
        <taxon>Gammaproteobacteria</taxon>
        <taxon>Vibrionales</taxon>
        <taxon>Vibrionaceae</taxon>
        <taxon>Vibrio</taxon>
    </lineage>
</organism>
<dbReference type="STRING" id="1117707.VQ7734_01462"/>
<dbReference type="Pfam" id="PF13503">
    <property type="entry name" value="DUF4123"/>
    <property type="match status" value="1"/>
</dbReference>
<reference evidence="3" key="1">
    <citation type="submission" date="2016-12" db="EMBL/GenBank/DDBJ databases">
        <authorList>
            <person name="Rodrigo-Torres L."/>
            <person name="Arahal R.D."/>
            <person name="Lucena T."/>
        </authorList>
    </citation>
    <scope>NUCLEOTIDE SEQUENCE [LARGE SCALE GENOMIC DNA]</scope>
</reference>
<gene>
    <name evidence="2" type="ORF">VQ7734_01462</name>
</gene>